<dbReference type="InterPro" id="IPR003660">
    <property type="entry name" value="HAMP_dom"/>
</dbReference>
<protein>
    <recommendedName>
        <fullName evidence="2">HAMP domain-containing protein</fullName>
    </recommendedName>
</protein>
<sequence>MNEPPIRASLAVLALLLALLSALLLWRHDRLQRVEQEALLRAVAGTVADQVGLALDYGIPFSALRGMEPFLDAVLAANPELAGIGVAAADGTARFARGAPDGGGLAVTVAIATGQGEAGGVRVSAARGLPGGWLGPGLGLIDLLTLALAWAGLRHAGRRRVARPLAALEAALAAIGRGDFSPPPQRGRGEIAGLEQAAAALVARVTGRATAFRQEIEERTVAQPDAAARAAIAALGRDGTAGLRFGEEG</sequence>
<gene>
    <name evidence="3" type="ORF">ACFSNB_11915</name>
</gene>
<comment type="caution">
    <text evidence="3">The sequence shown here is derived from an EMBL/GenBank/DDBJ whole genome shotgun (WGS) entry which is preliminary data.</text>
</comment>
<dbReference type="EMBL" id="JBHUIY010000023">
    <property type="protein sequence ID" value="MFD2234513.1"/>
    <property type="molecule type" value="Genomic_DNA"/>
</dbReference>
<evidence type="ECO:0000256" key="1">
    <source>
        <dbReference type="SAM" id="Phobius"/>
    </source>
</evidence>
<feature type="transmembrane region" description="Helical" evidence="1">
    <location>
        <begin position="6"/>
        <end position="26"/>
    </location>
</feature>
<evidence type="ECO:0000259" key="2">
    <source>
        <dbReference type="PROSITE" id="PS50885"/>
    </source>
</evidence>
<organism evidence="3 4">
    <name type="scientific">Phaeospirillum tilakii</name>
    <dbReference type="NCBI Taxonomy" id="741673"/>
    <lineage>
        <taxon>Bacteria</taxon>
        <taxon>Pseudomonadati</taxon>
        <taxon>Pseudomonadota</taxon>
        <taxon>Alphaproteobacteria</taxon>
        <taxon>Rhodospirillales</taxon>
        <taxon>Rhodospirillaceae</taxon>
        <taxon>Phaeospirillum</taxon>
    </lineage>
</organism>
<evidence type="ECO:0000313" key="3">
    <source>
        <dbReference type="EMBL" id="MFD2234513.1"/>
    </source>
</evidence>
<keyword evidence="1" id="KW-0812">Transmembrane</keyword>
<dbReference type="RefSeq" id="WP_377316803.1">
    <property type="nucleotide sequence ID" value="NZ_JBHUIY010000023.1"/>
</dbReference>
<keyword evidence="4" id="KW-1185">Reference proteome</keyword>
<feature type="transmembrane region" description="Helical" evidence="1">
    <location>
        <begin position="133"/>
        <end position="153"/>
    </location>
</feature>
<name>A0ABW5CCI1_9PROT</name>
<accession>A0ABW5CCI1</accession>
<feature type="domain" description="HAMP" evidence="2">
    <location>
        <begin position="159"/>
        <end position="210"/>
    </location>
</feature>
<feature type="transmembrane region" description="Helical" evidence="1">
    <location>
        <begin position="38"/>
        <end position="59"/>
    </location>
</feature>
<proteinExistence type="predicted"/>
<dbReference type="Proteomes" id="UP001597296">
    <property type="component" value="Unassembled WGS sequence"/>
</dbReference>
<reference evidence="4" key="1">
    <citation type="journal article" date="2019" name="Int. J. Syst. Evol. Microbiol.">
        <title>The Global Catalogue of Microorganisms (GCM) 10K type strain sequencing project: providing services to taxonomists for standard genome sequencing and annotation.</title>
        <authorList>
            <consortium name="The Broad Institute Genomics Platform"/>
            <consortium name="The Broad Institute Genome Sequencing Center for Infectious Disease"/>
            <person name="Wu L."/>
            <person name="Ma J."/>
        </authorList>
    </citation>
    <scope>NUCLEOTIDE SEQUENCE [LARGE SCALE GENOMIC DNA]</scope>
    <source>
        <strain evidence="4">KCTC 15012</strain>
    </source>
</reference>
<keyword evidence="1" id="KW-0472">Membrane</keyword>
<dbReference type="PROSITE" id="PS50885">
    <property type="entry name" value="HAMP"/>
    <property type="match status" value="1"/>
</dbReference>
<evidence type="ECO:0000313" key="4">
    <source>
        <dbReference type="Proteomes" id="UP001597296"/>
    </source>
</evidence>
<keyword evidence="1" id="KW-1133">Transmembrane helix</keyword>